<evidence type="ECO:0000313" key="1">
    <source>
        <dbReference type="EMBL" id="KAI0045441.1"/>
    </source>
</evidence>
<name>A0ACB8RP22_9AGAM</name>
<keyword evidence="2" id="KW-1185">Reference proteome</keyword>
<reference evidence="1" key="2">
    <citation type="journal article" date="2022" name="New Phytol.">
        <title>Evolutionary transition to the ectomycorrhizal habit in the genomes of a hyperdiverse lineage of mushroom-forming fungi.</title>
        <authorList>
            <person name="Looney B."/>
            <person name="Miyauchi S."/>
            <person name="Morin E."/>
            <person name="Drula E."/>
            <person name="Courty P.E."/>
            <person name="Kohler A."/>
            <person name="Kuo A."/>
            <person name="LaButti K."/>
            <person name="Pangilinan J."/>
            <person name="Lipzen A."/>
            <person name="Riley R."/>
            <person name="Andreopoulos W."/>
            <person name="He G."/>
            <person name="Johnson J."/>
            <person name="Nolan M."/>
            <person name="Tritt A."/>
            <person name="Barry K.W."/>
            <person name="Grigoriev I.V."/>
            <person name="Nagy L.G."/>
            <person name="Hibbett D."/>
            <person name="Henrissat B."/>
            <person name="Matheny P.B."/>
            <person name="Labbe J."/>
            <person name="Martin F.M."/>
        </authorList>
    </citation>
    <scope>NUCLEOTIDE SEQUENCE</scope>
    <source>
        <strain evidence="1">FP105234-sp</strain>
    </source>
</reference>
<dbReference type="Proteomes" id="UP000814033">
    <property type="component" value="Unassembled WGS sequence"/>
</dbReference>
<organism evidence="1 2">
    <name type="scientific">Auriscalpium vulgare</name>
    <dbReference type="NCBI Taxonomy" id="40419"/>
    <lineage>
        <taxon>Eukaryota</taxon>
        <taxon>Fungi</taxon>
        <taxon>Dikarya</taxon>
        <taxon>Basidiomycota</taxon>
        <taxon>Agaricomycotina</taxon>
        <taxon>Agaricomycetes</taxon>
        <taxon>Russulales</taxon>
        <taxon>Auriscalpiaceae</taxon>
        <taxon>Auriscalpium</taxon>
    </lineage>
</organism>
<accession>A0ACB8RP22</accession>
<evidence type="ECO:0000313" key="2">
    <source>
        <dbReference type="Proteomes" id="UP000814033"/>
    </source>
</evidence>
<protein>
    <submittedName>
        <fullName evidence="1">Uncharacterized protein</fullName>
    </submittedName>
</protein>
<proteinExistence type="predicted"/>
<dbReference type="EMBL" id="MU275951">
    <property type="protein sequence ID" value="KAI0045441.1"/>
    <property type="molecule type" value="Genomic_DNA"/>
</dbReference>
<reference evidence="1" key="1">
    <citation type="submission" date="2021-02" db="EMBL/GenBank/DDBJ databases">
        <authorList>
            <consortium name="DOE Joint Genome Institute"/>
            <person name="Ahrendt S."/>
            <person name="Looney B.P."/>
            <person name="Miyauchi S."/>
            <person name="Morin E."/>
            <person name="Drula E."/>
            <person name="Courty P.E."/>
            <person name="Chicoki N."/>
            <person name="Fauchery L."/>
            <person name="Kohler A."/>
            <person name="Kuo A."/>
            <person name="Labutti K."/>
            <person name="Pangilinan J."/>
            <person name="Lipzen A."/>
            <person name="Riley R."/>
            <person name="Andreopoulos W."/>
            <person name="He G."/>
            <person name="Johnson J."/>
            <person name="Barry K.W."/>
            <person name="Grigoriev I.V."/>
            <person name="Nagy L."/>
            <person name="Hibbett D."/>
            <person name="Henrissat B."/>
            <person name="Matheny P.B."/>
            <person name="Labbe J."/>
            <person name="Martin F."/>
        </authorList>
    </citation>
    <scope>NUCLEOTIDE SEQUENCE</scope>
    <source>
        <strain evidence="1">FP105234-sp</strain>
    </source>
</reference>
<gene>
    <name evidence="1" type="ORF">FA95DRAFT_122715</name>
</gene>
<comment type="caution">
    <text evidence="1">The sequence shown here is derived from an EMBL/GenBank/DDBJ whole genome shotgun (WGS) entry which is preliminary data.</text>
</comment>
<sequence>MTRSRACALCAPSSAYSGHNSPLQLEDYGCTANCSCPQASWSDLERIPEFIAMFALCPRSLPGSLDSNSQHAINHLTQIHWHC</sequence>